<proteinExistence type="predicted"/>
<sequence length="146" mass="16746">MSTRGLIAIEDADGKCRSTYAHFDMYVSNAGRILIDHYESGEKAEALLALGFLSALGERLSPAPGEKHDYENPLPDVCIAYHRDRGEELRPPTVWPNADEMLTKAADRFWAEYVYLFRDGKWYVDAAYQPHGWRLVEDVLREHDNE</sequence>
<name>A0A644YG35_9ZZZZ</name>
<protein>
    <submittedName>
        <fullName evidence="1">Uncharacterized protein</fullName>
    </submittedName>
</protein>
<gene>
    <name evidence="1" type="ORF">SDC9_73921</name>
</gene>
<reference evidence="1" key="1">
    <citation type="submission" date="2019-08" db="EMBL/GenBank/DDBJ databases">
        <authorList>
            <person name="Kucharzyk K."/>
            <person name="Murdoch R.W."/>
            <person name="Higgins S."/>
            <person name="Loffler F."/>
        </authorList>
    </citation>
    <scope>NUCLEOTIDE SEQUENCE</scope>
</reference>
<comment type="caution">
    <text evidence="1">The sequence shown here is derived from an EMBL/GenBank/DDBJ whole genome shotgun (WGS) entry which is preliminary data.</text>
</comment>
<evidence type="ECO:0000313" key="1">
    <source>
        <dbReference type="EMBL" id="MPM27410.1"/>
    </source>
</evidence>
<dbReference type="AlphaFoldDB" id="A0A644YG35"/>
<organism evidence="1">
    <name type="scientific">bioreactor metagenome</name>
    <dbReference type="NCBI Taxonomy" id="1076179"/>
    <lineage>
        <taxon>unclassified sequences</taxon>
        <taxon>metagenomes</taxon>
        <taxon>ecological metagenomes</taxon>
    </lineage>
</organism>
<dbReference type="EMBL" id="VSSQ01004986">
    <property type="protein sequence ID" value="MPM27410.1"/>
    <property type="molecule type" value="Genomic_DNA"/>
</dbReference>
<accession>A0A644YG35</accession>